<evidence type="ECO:0000313" key="8">
    <source>
        <dbReference type="EMBL" id="MFD1862092.1"/>
    </source>
</evidence>
<dbReference type="NCBIfam" id="TIGR01099">
    <property type="entry name" value="galU"/>
    <property type="match status" value="1"/>
</dbReference>
<dbReference type="SUPFAM" id="SSF53448">
    <property type="entry name" value="Nucleotide-diphospho-sugar transferases"/>
    <property type="match status" value="1"/>
</dbReference>
<evidence type="ECO:0000256" key="2">
    <source>
        <dbReference type="ARBA" id="ARBA00012415"/>
    </source>
</evidence>
<gene>
    <name evidence="8" type="primary">galU</name>
    <name evidence="8" type="ORF">ACFSDB_04080</name>
</gene>
<evidence type="ECO:0000259" key="7">
    <source>
        <dbReference type="Pfam" id="PF00483"/>
    </source>
</evidence>
<dbReference type="EMBL" id="JBHUFW010000004">
    <property type="protein sequence ID" value="MFD1862092.1"/>
    <property type="molecule type" value="Genomic_DNA"/>
</dbReference>
<evidence type="ECO:0000256" key="5">
    <source>
        <dbReference type="ARBA" id="ARBA00048128"/>
    </source>
</evidence>
<evidence type="ECO:0000256" key="4">
    <source>
        <dbReference type="ARBA" id="ARBA00022695"/>
    </source>
</evidence>
<evidence type="ECO:0000313" key="9">
    <source>
        <dbReference type="Proteomes" id="UP001597273"/>
    </source>
</evidence>
<dbReference type="Gene3D" id="3.90.550.10">
    <property type="entry name" value="Spore Coat Polysaccharide Biosynthesis Protein SpsA, Chain A"/>
    <property type="match status" value="1"/>
</dbReference>
<evidence type="ECO:0000256" key="3">
    <source>
        <dbReference type="ARBA" id="ARBA00022679"/>
    </source>
</evidence>
<dbReference type="InterPro" id="IPR005771">
    <property type="entry name" value="GalU_uridylyltTrfase_bac/arc"/>
</dbReference>
<dbReference type="Proteomes" id="UP001597273">
    <property type="component" value="Unassembled WGS sequence"/>
</dbReference>
<reference evidence="9" key="1">
    <citation type="journal article" date="2019" name="Int. J. Syst. Evol. Microbiol.">
        <title>The Global Catalogue of Microorganisms (GCM) 10K type strain sequencing project: providing services to taxonomists for standard genome sequencing and annotation.</title>
        <authorList>
            <consortium name="The Broad Institute Genomics Platform"/>
            <consortium name="The Broad Institute Genome Sequencing Center for Infectious Disease"/>
            <person name="Wu L."/>
            <person name="Ma J."/>
        </authorList>
    </citation>
    <scope>NUCLEOTIDE SEQUENCE [LARGE SCALE GENOMIC DNA]</scope>
    <source>
        <strain evidence="9">CGMCC 1.15475</strain>
    </source>
</reference>
<dbReference type="RefSeq" id="WP_204890858.1">
    <property type="nucleotide sequence ID" value="NZ_JBHUFW010000004.1"/>
</dbReference>
<name>A0ABW4QEW7_9BACL</name>
<dbReference type="InterPro" id="IPR029044">
    <property type="entry name" value="Nucleotide-diphossugar_trans"/>
</dbReference>
<dbReference type="EC" id="2.7.7.9" evidence="2 6"/>
<comment type="caution">
    <text evidence="8">The sequence shown here is derived from an EMBL/GenBank/DDBJ whole genome shotgun (WGS) entry which is preliminary data.</text>
</comment>
<keyword evidence="3 6" id="KW-0808">Transferase</keyword>
<keyword evidence="9" id="KW-1185">Reference proteome</keyword>
<accession>A0ABW4QEW7</accession>
<dbReference type="InterPro" id="IPR005835">
    <property type="entry name" value="NTP_transferase_dom"/>
</dbReference>
<dbReference type="CDD" id="cd02541">
    <property type="entry name" value="UGPase_prokaryotic"/>
    <property type="match status" value="1"/>
</dbReference>
<evidence type="ECO:0000256" key="1">
    <source>
        <dbReference type="ARBA" id="ARBA00006890"/>
    </source>
</evidence>
<evidence type="ECO:0000256" key="6">
    <source>
        <dbReference type="RuleBase" id="RU361259"/>
    </source>
</evidence>
<protein>
    <recommendedName>
        <fullName evidence="2 6">UTP--glucose-1-phosphate uridylyltransferase</fullName>
        <ecNumber evidence="2 6">2.7.7.9</ecNumber>
    </recommendedName>
    <alternativeName>
        <fullName evidence="6">UDP-glucose pyrophosphorylase</fullName>
    </alternativeName>
</protein>
<dbReference type="Pfam" id="PF00483">
    <property type="entry name" value="NTP_transferase"/>
    <property type="match status" value="1"/>
</dbReference>
<organism evidence="8 9">
    <name type="scientific">Planococcus chinensis</name>
    <dbReference type="NCBI Taxonomy" id="272917"/>
    <lineage>
        <taxon>Bacteria</taxon>
        <taxon>Bacillati</taxon>
        <taxon>Bacillota</taxon>
        <taxon>Bacilli</taxon>
        <taxon>Bacillales</taxon>
        <taxon>Caryophanaceae</taxon>
        <taxon>Planococcus</taxon>
    </lineage>
</organism>
<dbReference type="PANTHER" id="PTHR43197:SF1">
    <property type="entry name" value="UTP--GLUCOSE-1-PHOSPHATE URIDYLYLTRANSFERASE"/>
    <property type="match status" value="1"/>
</dbReference>
<sequence length="289" mass="32046">MEVRKAIIPAAGFGTRFLPATKAMPKEMMPIAGKPAIEYVVEEAVASGIESILIVTGKNKRAIEDHFDHVSELEAKLSEKGKSEALEDVVRSAEAEIYYIRQKQALGVGDAIWSARHFIGNEPFAILLGDSIIDSTEPCLGQLMEGFNKTGASIMGVHEVPESETGRYGIIDPGERENGLIRVNGIVEKPEAGSAPSNWAGMGRYILTPEIFGFLKERKVGRGGEIQLTDAMQELLSVQPLYACEFKGRRFDIGENWGFLETNIEYAWKQPELRKKLADLFKEKLEEEE</sequence>
<proteinExistence type="inferred from homology"/>
<dbReference type="GO" id="GO:0003983">
    <property type="term" value="F:UTP:glucose-1-phosphate uridylyltransferase activity"/>
    <property type="evidence" value="ECO:0007669"/>
    <property type="project" value="UniProtKB-EC"/>
</dbReference>
<keyword evidence="4 6" id="KW-0548">Nucleotidyltransferase</keyword>
<comment type="similarity">
    <text evidence="1 6">Belongs to the UDPGP type 2 family.</text>
</comment>
<feature type="domain" description="Nucleotidyl transferase" evidence="7">
    <location>
        <begin position="5"/>
        <end position="265"/>
    </location>
</feature>
<dbReference type="PANTHER" id="PTHR43197">
    <property type="entry name" value="UTP--GLUCOSE-1-PHOSPHATE URIDYLYLTRANSFERASE"/>
    <property type="match status" value="1"/>
</dbReference>
<comment type="catalytic activity">
    <reaction evidence="5 6">
        <text>alpha-D-glucose 1-phosphate + UTP + H(+) = UDP-alpha-D-glucose + diphosphate</text>
        <dbReference type="Rhea" id="RHEA:19889"/>
        <dbReference type="ChEBI" id="CHEBI:15378"/>
        <dbReference type="ChEBI" id="CHEBI:33019"/>
        <dbReference type="ChEBI" id="CHEBI:46398"/>
        <dbReference type="ChEBI" id="CHEBI:58601"/>
        <dbReference type="ChEBI" id="CHEBI:58885"/>
        <dbReference type="EC" id="2.7.7.9"/>
    </reaction>
</comment>